<evidence type="ECO:0000259" key="2">
    <source>
        <dbReference type="Pfam" id="PF01676"/>
    </source>
</evidence>
<sequence length="360" mass="41605">MKKLFLSLLLINFSTAFAQQKFKTENVFIITTDGFRWQELFAGMDSTIANDKKFNSDSSKVYKTFWANSAKERREKLLPFFWKTVSEKGQVYGNRWLGNKVNVKNPYWFSYPGYNEILTGYADDKVNSNDKLENQNITILEYLNNQPNFKGKVAGYSTWDVFPFIINEKRSGITVNSGIELVNGNLSDREKLLNEIQMNIPPSGSDRYDFLTYYLAKEYVTKNQPKVFFLSFDETDELAHEAKYKEYLFAANSFDKYLADLWNYCQSNPKYKDKTTFVITTDHGRGDRIKSQWTSHGQKVSDCYQIWMAFLGPDTPAMGEVKTEGQLFQNQLAKTVASLLGLDFNSNPTMGESIQNVYKK</sequence>
<comment type="caution">
    <text evidence="3">The sequence shown here is derived from an EMBL/GenBank/DDBJ whole genome shotgun (WGS) entry which is preliminary data.</text>
</comment>
<evidence type="ECO:0000256" key="1">
    <source>
        <dbReference type="SAM" id="SignalP"/>
    </source>
</evidence>
<name>A0A316E4B6_9BACT</name>
<dbReference type="OrthoDB" id="9791578at2"/>
<dbReference type="EMBL" id="QGGO01000014">
    <property type="protein sequence ID" value="PWK25244.1"/>
    <property type="molecule type" value="Genomic_DNA"/>
</dbReference>
<keyword evidence="1" id="KW-0732">Signal</keyword>
<dbReference type="GO" id="GO:0046872">
    <property type="term" value="F:metal ion binding"/>
    <property type="evidence" value="ECO:0007669"/>
    <property type="project" value="InterPro"/>
</dbReference>
<feature type="domain" description="Metalloenzyme" evidence="2">
    <location>
        <begin position="219"/>
        <end position="297"/>
    </location>
</feature>
<keyword evidence="4" id="KW-1185">Reference proteome</keyword>
<protein>
    <submittedName>
        <fullName evidence="3">Phosphopentomutase/2, 3-bisphosphoglycerate-independent phosphoglycerate mutase family metalloenzyme</fullName>
    </submittedName>
</protein>
<dbReference type="Proteomes" id="UP000245489">
    <property type="component" value="Unassembled WGS sequence"/>
</dbReference>
<gene>
    <name evidence="3" type="ORF">LV89_02870</name>
</gene>
<dbReference type="GO" id="GO:0003824">
    <property type="term" value="F:catalytic activity"/>
    <property type="evidence" value="ECO:0007669"/>
    <property type="project" value="InterPro"/>
</dbReference>
<reference evidence="3 4" key="1">
    <citation type="submission" date="2018-05" db="EMBL/GenBank/DDBJ databases">
        <title>Genomic Encyclopedia of Archaeal and Bacterial Type Strains, Phase II (KMG-II): from individual species to whole genera.</title>
        <authorList>
            <person name="Goeker M."/>
        </authorList>
    </citation>
    <scope>NUCLEOTIDE SEQUENCE [LARGE SCALE GENOMIC DNA]</scope>
    <source>
        <strain evidence="3 4">DSM 22214</strain>
    </source>
</reference>
<accession>A0A316E4B6</accession>
<dbReference type="InterPro" id="IPR017850">
    <property type="entry name" value="Alkaline_phosphatase_core_sf"/>
</dbReference>
<dbReference type="SUPFAM" id="SSF53649">
    <property type="entry name" value="Alkaline phosphatase-like"/>
    <property type="match status" value="1"/>
</dbReference>
<dbReference type="Gene3D" id="3.40.720.10">
    <property type="entry name" value="Alkaline Phosphatase, subunit A"/>
    <property type="match status" value="1"/>
</dbReference>
<dbReference type="InterPro" id="IPR006124">
    <property type="entry name" value="Metalloenzyme"/>
</dbReference>
<evidence type="ECO:0000313" key="3">
    <source>
        <dbReference type="EMBL" id="PWK25244.1"/>
    </source>
</evidence>
<evidence type="ECO:0000313" key="4">
    <source>
        <dbReference type="Proteomes" id="UP000245489"/>
    </source>
</evidence>
<dbReference type="AlphaFoldDB" id="A0A316E4B6"/>
<dbReference type="RefSeq" id="WP_109743582.1">
    <property type="nucleotide sequence ID" value="NZ_QGGO01000014.1"/>
</dbReference>
<feature type="chain" id="PRO_5016451640" evidence="1">
    <location>
        <begin position="19"/>
        <end position="360"/>
    </location>
</feature>
<proteinExistence type="predicted"/>
<feature type="signal peptide" evidence="1">
    <location>
        <begin position="1"/>
        <end position="18"/>
    </location>
</feature>
<dbReference type="Pfam" id="PF01676">
    <property type="entry name" value="Metalloenzyme"/>
    <property type="match status" value="1"/>
</dbReference>
<organism evidence="3 4">
    <name type="scientific">Arcicella aurantiaca</name>
    <dbReference type="NCBI Taxonomy" id="591202"/>
    <lineage>
        <taxon>Bacteria</taxon>
        <taxon>Pseudomonadati</taxon>
        <taxon>Bacteroidota</taxon>
        <taxon>Cytophagia</taxon>
        <taxon>Cytophagales</taxon>
        <taxon>Flectobacillaceae</taxon>
        <taxon>Arcicella</taxon>
    </lineage>
</organism>